<evidence type="ECO:0000313" key="3">
    <source>
        <dbReference type="Proteomes" id="UP001396334"/>
    </source>
</evidence>
<accession>A0ABR2SZ24</accession>
<dbReference type="InterPro" id="IPR044730">
    <property type="entry name" value="RNase_H-like_dom_plant"/>
</dbReference>
<sequence length="135" mass="14966">MRRGIVLGEVPRQVGLIRRWGYRRVELESDCLEAVRVATSSSDVLGGSALVGLIRRLLGKDWRVVVKHVVRDRNRVTDLLVKRGRTLRMGSSIFLDPPGDTLSLVEEEQPAYSLTIDTPIEVELVVSFNPGGIGC</sequence>
<dbReference type="Pfam" id="PF13456">
    <property type="entry name" value="RVT_3"/>
    <property type="match status" value="1"/>
</dbReference>
<dbReference type="PANTHER" id="PTHR47723:SF19">
    <property type="entry name" value="POLYNUCLEOTIDYL TRANSFERASE, RIBONUCLEASE H-LIKE SUPERFAMILY PROTEIN"/>
    <property type="match status" value="1"/>
</dbReference>
<dbReference type="InterPro" id="IPR002156">
    <property type="entry name" value="RNaseH_domain"/>
</dbReference>
<comment type="caution">
    <text evidence="2">The sequence shown here is derived from an EMBL/GenBank/DDBJ whole genome shotgun (WGS) entry which is preliminary data.</text>
</comment>
<organism evidence="2 3">
    <name type="scientific">Hibiscus sabdariffa</name>
    <name type="common">roselle</name>
    <dbReference type="NCBI Taxonomy" id="183260"/>
    <lineage>
        <taxon>Eukaryota</taxon>
        <taxon>Viridiplantae</taxon>
        <taxon>Streptophyta</taxon>
        <taxon>Embryophyta</taxon>
        <taxon>Tracheophyta</taxon>
        <taxon>Spermatophyta</taxon>
        <taxon>Magnoliopsida</taxon>
        <taxon>eudicotyledons</taxon>
        <taxon>Gunneridae</taxon>
        <taxon>Pentapetalae</taxon>
        <taxon>rosids</taxon>
        <taxon>malvids</taxon>
        <taxon>Malvales</taxon>
        <taxon>Malvaceae</taxon>
        <taxon>Malvoideae</taxon>
        <taxon>Hibiscus</taxon>
    </lineage>
</organism>
<feature type="domain" description="RNase H type-1" evidence="1">
    <location>
        <begin position="17"/>
        <end position="83"/>
    </location>
</feature>
<gene>
    <name evidence="2" type="ORF">V6N11_031916</name>
</gene>
<dbReference type="InterPro" id="IPR053151">
    <property type="entry name" value="RNase_H-like"/>
</dbReference>
<dbReference type="Proteomes" id="UP001396334">
    <property type="component" value="Unassembled WGS sequence"/>
</dbReference>
<keyword evidence="3" id="KW-1185">Reference proteome</keyword>
<evidence type="ECO:0000313" key="2">
    <source>
        <dbReference type="EMBL" id="KAK9030490.1"/>
    </source>
</evidence>
<name>A0ABR2SZ24_9ROSI</name>
<dbReference type="CDD" id="cd06222">
    <property type="entry name" value="RNase_H_like"/>
    <property type="match status" value="1"/>
</dbReference>
<evidence type="ECO:0000259" key="1">
    <source>
        <dbReference type="Pfam" id="PF13456"/>
    </source>
</evidence>
<dbReference type="PANTHER" id="PTHR47723">
    <property type="entry name" value="OS05G0353850 PROTEIN"/>
    <property type="match status" value="1"/>
</dbReference>
<proteinExistence type="predicted"/>
<dbReference type="EMBL" id="JBBPBN010000010">
    <property type="protein sequence ID" value="KAK9030490.1"/>
    <property type="molecule type" value="Genomic_DNA"/>
</dbReference>
<protein>
    <recommendedName>
        <fullName evidence="1">RNase H type-1 domain-containing protein</fullName>
    </recommendedName>
</protein>
<reference evidence="2 3" key="1">
    <citation type="journal article" date="2024" name="G3 (Bethesda)">
        <title>Genome assembly of Hibiscus sabdariffa L. provides insights into metabolisms of medicinal natural products.</title>
        <authorList>
            <person name="Kim T."/>
        </authorList>
    </citation>
    <scope>NUCLEOTIDE SEQUENCE [LARGE SCALE GENOMIC DNA]</scope>
    <source>
        <strain evidence="2">TK-2024</strain>
        <tissue evidence="2">Old leaves</tissue>
    </source>
</reference>